<evidence type="ECO:0000313" key="2">
    <source>
        <dbReference type="Proteomes" id="UP000241118"/>
    </source>
</evidence>
<organism evidence="1 2">
    <name type="scientific">Saccharothrix carnea</name>
    <dbReference type="NCBI Taxonomy" id="1280637"/>
    <lineage>
        <taxon>Bacteria</taxon>
        <taxon>Bacillati</taxon>
        <taxon>Actinomycetota</taxon>
        <taxon>Actinomycetes</taxon>
        <taxon>Pseudonocardiales</taxon>
        <taxon>Pseudonocardiaceae</taxon>
        <taxon>Saccharothrix</taxon>
    </lineage>
</organism>
<comment type="caution">
    <text evidence="1">The sequence shown here is derived from an EMBL/GenBank/DDBJ whole genome shotgun (WGS) entry which is preliminary data.</text>
</comment>
<protein>
    <submittedName>
        <fullName evidence="1">Uncharacterized protein</fullName>
    </submittedName>
</protein>
<proteinExistence type="predicted"/>
<name>A0A2P8I327_SACCR</name>
<evidence type="ECO:0000313" key="1">
    <source>
        <dbReference type="EMBL" id="PSL52854.1"/>
    </source>
</evidence>
<keyword evidence="2" id="KW-1185">Reference proteome</keyword>
<reference evidence="1 2" key="1">
    <citation type="submission" date="2018-03" db="EMBL/GenBank/DDBJ databases">
        <title>Genomic Encyclopedia of Type Strains, Phase III (KMG-III): the genomes of soil and plant-associated and newly described type strains.</title>
        <authorList>
            <person name="Whitman W."/>
        </authorList>
    </citation>
    <scope>NUCLEOTIDE SEQUENCE [LARGE SCALE GENOMIC DNA]</scope>
    <source>
        <strain evidence="1 2">CGMCC 4.7097</strain>
    </source>
</reference>
<sequence>MMEAGAQTYLMSTTIPVLARQLDQAVTQRPQLADGTPARLELEAGAAKPVDHRAGPI</sequence>
<dbReference type="RefSeq" id="WP_245950535.1">
    <property type="nucleotide sequence ID" value="NZ_PYAX01000011.1"/>
</dbReference>
<accession>A0A2P8I327</accession>
<dbReference type="EMBL" id="PYAX01000011">
    <property type="protein sequence ID" value="PSL52854.1"/>
    <property type="molecule type" value="Genomic_DNA"/>
</dbReference>
<dbReference type="AlphaFoldDB" id="A0A2P8I327"/>
<gene>
    <name evidence="1" type="ORF">B0I31_111141</name>
</gene>
<dbReference type="Proteomes" id="UP000241118">
    <property type="component" value="Unassembled WGS sequence"/>
</dbReference>